<evidence type="ECO:0008006" key="6">
    <source>
        <dbReference type="Google" id="ProtNLM"/>
    </source>
</evidence>
<dbReference type="InterPro" id="IPR037045">
    <property type="entry name" value="S8pro/Inhibitor_I9_sf"/>
</dbReference>
<gene>
    <name evidence="4" type="ORF">CDD82_396</name>
</gene>
<dbReference type="EMBL" id="NJEU01000109">
    <property type="protein sequence ID" value="PHH81595.1"/>
    <property type="molecule type" value="Genomic_DNA"/>
</dbReference>
<accession>A0A2C5ZI00</accession>
<protein>
    <recommendedName>
        <fullName evidence="6">Inhibitor I9 domain-containing protein</fullName>
    </recommendedName>
</protein>
<feature type="chain" id="PRO_5013129793" description="Inhibitor I9 domain-containing protein" evidence="3">
    <location>
        <begin position="20"/>
        <end position="97"/>
    </location>
</feature>
<dbReference type="GO" id="GO:0004866">
    <property type="term" value="F:endopeptidase inhibitor activity"/>
    <property type="evidence" value="ECO:0007669"/>
    <property type="project" value="TreeGrafter"/>
</dbReference>
<dbReference type="Gene3D" id="3.30.70.80">
    <property type="entry name" value="Peptidase S8 propeptide/proteinase inhibitor I9"/>
    <property type="match status" value="1"/>
</dbReference>
<dbReference type="Proteomes" id="UP000224854">
    <property type="component" value="Unassembled WGS sequence"/>
</dbReference>
<comment type="similarity">
    <text evidence="1">Belongs to the protease inhibitor I9 family.</text>
</comment>
<sequence>MKIFALFATALALAASAWAAGPKKSAIIWFEDAKTPDSVVQQAKDSVVKAGGKITHEYTLIRGFSVVAPEEALQMMQASNKNNGMRIEEDRMVSTDE</sequence>
<feature type="region of interest" description="Disordered" evidence="2">
    <location>
        <begin position="78"/>
        <end position="97"/>
    </location>
</feature>
<comment type="caution">
    <text evidence="4">The sequence shown here is derived from an EMBL/GenBank/DDBJ whole genome shotgun (WGS) entry which is preliminary data.</text>
</comment>
<dbReference type="PANTHER" id="PTHR28288:SF1">
    <property type="entry name" value="INHIBITOR I9 DOMAIN-CONTAINING PROTEIN"/>
    <property type="match status" value="1"/>
</dbReference>
<dbReference type="FunFam" id="3.30.70.80:FF:000005">
    <property type="entry name" value="Proteinase inhibitor I2B"/>
    <property type="match status" value="1"/>
</dbReference>
<keyword evidence="3" id="KW-0732">Signal</keyword>
<evidence type="ECO:0000256" key="2">
    <source>
        <dbReference type="SAM" id="MobiDB-lite"/>
    </source>
</evidence>
<evidence type="ECO:0000313" key="4">
    <source>
        <dbReference type="EMBL" id="PHH81595.1"/>
    </source>
</evidence>
<evidence type="ECO:0000256" key="3">
    <source>
        <dbReference type="SAM" id="SignalP"/>
    </source>
</evidence>
<name>A0A2C5ZI00_9HYPO</name>
<dbReference type="SUPFAM" id="SSF54897">
    <property type="entry name" value="Protease propeptides/inhibitors"/>
    <property type="match status" value="1"/>
</dbReference>
<organism evidence="4 5">
    <name type="scientific">Ophiocordyceps australis</name>
    <dbReference type="NCBI Taxonomy" id="1399860"/>
    <lineage>
        <taxon>Eukaryota</taxon>
        <taxon>Fungi</taxon>
        <taxon>Dikarya</taxon>
        <taxon>Ascomycota</taxon>
        <taxon>Pezizomycotina</taxon>
        <taxon>Sordariomycetes</taxon>
        <taxon>Hypocreomycetidae</taxon>
        <taxon>Hypocreales</taxon>
        <taxon>Ophiocordycipitaceae</taxon>
        <taxon>Ophiocordyceps</taxon>
    </lineage>
</organism>
<dbReference type="OrthoDB" id="3888684at2759"/>
<reference evidence="4 5" key="1">
    <citation type="submission" date="2017-06" db="EMBL/GenBank/DDBJ databases">
        <title>Ant-infecting Ophiocordyceps genomes reveal a high diversity of potential behavioral manipulation genes and a possible major role for enterotoxins.</title>
        <authorList>
            <person name="De Bekker C."/>
            <person name="Evans H.C."/>
            <person name="Brachmann A."/>
            <person name="Hughes D.P."/>
        </authorList>
    </citation>
    <scope>NUCLEOTIDE SEQUENCE [LARGE SCALE GENOMIC DNA]</scope>
    <source>
        <strain evidence="4 5">1348a</strain>
    </source>
</reference>
<feature type="signal peptide" evidence="3">
    <location>
        <begin position="1"/>
        <end position="19"/>
    </location>
</feature>
<evidence type="ECO:0000256" key="1">
    <source>
        <dbReference type="ARBA" id="ARBA00038069"/>
    </source>
</evidence>
<keyword evidence="5" id="KW-1185">Reference proteome</keyword>
<dbReference type="PANTHER" id="PTHR28288">
    <property type="entry name" value="PROTEASE B INHIBITOR 2"/>
    <property type="match status" value="1"/>
</dbReference>
<dbReference type="GO" id="GO:0042144">
    <property type="term" value="P:vacuole fusion, non-autophagic"/>
    <property type="evidence" value="ECO:0007669"/>
    <property type="project" value="TreeGrafter"/>
</dbReference>
<proteinExistence type="inferred from homology"/>
<dbReference type="InterPro" id="IPR052471">
    <property type="entry name" value="PBI_I9"/>
</dbReference>
<dbReference type="AlphaFoldDB" id="A0A2C5ZI00"/>
<feature type="compositionally biased region" description="Basic and acidic residues" evidence="2">
    <location>
        <begin position="86"/>
        <end position="97"/>
    </location>
</feature>
<evidence type="ECO:0000313" key="5">
    <source>
        <dbReference type="Proteomes" id="UP000224854"/>
    </source>
</evidence>